<dbReference type="Proteomes" id="UP000265955">
    <property type="component" value="Unassembled WGS sequence"/>
</dbReference>
<evidence type="ECO:0000259" key="4">
    <source>
        <dbReference type="PROSITE" id="PS50932"/>
    </source>
</evidence>
<keyword evidence="2 5" id="KW-0238">DNA-binding</keyword>
<protein>
    <submittedName>
        <fullName evidence="5">LacI family DNA-binding transcriptional regulator</fullName>
    </submittedName>
</protein>
<dbReference type="InterPro" id="IPR000843">
    <property type="entry name" value="HTH_LacI"/>
</dbReference>
<dbReference type="CDD" id="cd01392">
    <property type="entry name" value="HTH_LacI"/>
    <property type="match status" value="1"/>
</dbReference>
<dbReference type="RefSeq" id="WP_119771753.1">
    <property type="nucleotide sequence ID" value="NZ_QYUO01000003.1"/>
</dbReference>
<evidence type="ECO:0000256" key="2">
    <source>
        <dbReference type="ARBA" id="ARBA00023125"/>
    </source>
</evidence>
<dbReference type="CDD" id="cd06278">
    <property type="entry name" value="PBP1_LacI-like"/>
    <property type="match status" value="1"/>
</dbReference>
<proteinExistence type="predicted"/>
<dbReference type="PANTHER" id="PTHR30146">
    <property type="entry name" value="LACI-RELATED TRANSCRIPTIONAL REPRESSOR"/>
    <property type="match status" value="1"/>
</dbReference>
<dbReference type="OrthoDB" id="9805642at2"/>
<comment type="caution">
    <text evidence="5">The sequence shown here is derived from an EMBL/GenBank/DDBJ whole genome shotgun (WGS) entry which is preliminary data.</text>
</comment>
<dbReference type="GO" id="GO:0003700">
    <property type="term" value="F:DNA-binding transcription factor activity"/>
    <property type="evidence" value="ECO:0007669"/>
    <property type="project" value="TreeGrafter"/>
</dbReference>
<evidence type="ECO:0000256" key="1">
    <source>
        <dbReference type="ARBA" id="ARBA00023015"/>
    </source>
</evidence>
<dbReference type="AlphaFoldDB" id="A0A3A3FKJ3"/>
<dbReference type="EMBL" id="QYUO01000003">
    <property type="protein sequence ID" value="RJF91855.1"/>
    <property type="molecule type" value="Genomic_DNA"/>
</dbReference>
<evidence type="ECO:0000313" key="6">
    <source>
        <dbReference type="Proteomes" id="UP000265955"/>
    </source>
</evidence>
<dbReference type="Gene3D" id="3.40.50.2300">
    <property type="match status" value="2"/>
</dbReference>
<dbReference type="Pfam" id="PF00356">
    <property type="entry name" value="LacI"/>
    <property type="match status" value="1"/>
</dbReference>
<dbReference type="PROSITE" id="PS50932">
    <property type="entry name" value="HTH_LACI_2"/>
    <property type="match status" value="1"/>
</dbReference>
<dbReference type="PANTHER" id="PTHR30146:SF109">
    <property type="entry name" value="HTH-TYPE TRANSCRIPTIONAL REGULATOR GALS"/>
    <property type="match status" value="1"/>
</dbReference>
<keyword evidence="3" id="KW-0804">Transcription</keyword>
<dbReference type="InterPro" id="IPR028082">
    <property type="entry name" value="Peripla_BP_I"/>
</dbReference>
<accession>A0A3A3FKJ3</accession>
<dbReference type="Pfam" id="PF00532">
    <property type="entry name" value="Peripla_BP_1"/>
    <property type="match status" value="1"/>
</dbReference>
<gene>
    <name evidence="5" type="ORF">D3871_24555</name>
</gene>
<keyword evidence="6" id="KW-1185">Reference proteome</keyword>
<sequence>MVRNTSPTANPPAIGRVRVTAKDLAVRLGVATSTVSRAFDSGSRISDDLRQRIISLADEMGYRPNAIARSLNQQRSGIVALVMGDMANPFYPEALEEFSLRLQQAHRQLLLFVVPKGGEADDVMPQVLQYQVDAIVVTAAKLSSRTSELCARQGIPVVFMNRRVDDPMVWSVCCNNESMGVMVAEYLVKKDRKVCAFIAGDMNISTTVDRLRGFERGLAANGQKLLANVQGGYTYDGGFAAAGELFAKGKPLVDAVFCANDIMALGVLGYLRQNTSLDVPKDVAVVGFDDIRAASYPEYNLTTVRQPVGEMIDLAIGLLRTGHRPGSIHAVLQEVPGQLILRGSA</sequence>
<keyword evidence="1" id="KW-0805">Transcription regulation</keyword>
<dbReference type="SMART" id="SM00354">
    <property type="entry name" value="HTH_LACI"/>
    <property type="match status" value="1"/>
</dbReference>
<dbReference type="InterPro" id="IPR010982">
    <property type="entry name" value="Lambda_DNA-bd_dom_sf"/>
</dbReference>
<dbReference type="SUPFAM" id="SSF47413">
    <property type="entry name" value="lambda repressor-like DNA-binding domains"/>
    <property type="match status" value="1"/>
</dbReference>
<feature type="domain" description="HTH lacI-type" evidence="4">
    <location>
        <begin position="19"/>
        <end position="73"/>
    </location>
</feature>
<dbReference type="InterPro" id="IPR001761">
    <property type="entry name" value="Peripla_BP/Lac1_sug-bd_dom"/>
</dbReference>
<dbReference type="SUPFAM" id="SSF53822">
    <property type="entry name" value="Periplasmic binding protein-like I"/>
    <property type="match status" value="1"/>
</dbReference>
<evidence type="ECO:0000313" key="5">
    <source>
        <dbReference type="EMBL" id="RJF91855.1"/>
    </source>
</evidence>
<evidence type="ECO:0000256" key="3">
    <source>
        <dbReference type="ARBA" id="ARBA00023163"/>
    </source>
</evidence>
<name>A0A3A3FKJ3_9BURK</name>
<reference evidence="6" key="1">
    <citation type="submission" date="2018-09" db="EMBL/GenBank/DDBJ databases">
        <authorList>
            <person name="Zhu H."/>
        </authorList>
    </citation>
    <scope>NUCLEOTIDE SEQUENCE [LARGE SCALE GENOMIC DNA]</scope>
    <source>
        <strain evidence="6">K1R23-30</strain>
    </source>
</reference>
<dbReference type="Gene3D" id="1.10.260.40">
    <property type="entry name" value="lambda repressor-like DNA-binding domains"/>
    <property type="match status" value="1"/>
</dbReference>
<organism evidence="5 6">
    <name type="scientific">Noviherbaspirillum saxi</name>
    <dbReference type="NCBI Taxonomy" id="2320863"/>
    <lineage>
        <taxon>Bacteria</taxon>
        <taxon>Pseudomonadati</taxon>
        <taxon>Pseudomonadota</taxon>
        <taxon>Betaproteobacteria</taxon>
        <taxon>Burkholderiales</taxon>
        <taxon>Oxalobacteraceae</taxon>
        <taxon>Noviherbaspirillum</taxon>
    </lineage>
</organism>
<dbReference type="GO" id="GO:0000976">
    <property type="term" value="F:transcription cis-regulatory region binding"/>
    <property type="evidence" value="ECO:0007669"/>
    <property type="project" value="TreeGrafter"/>
</dbReference>